<gene>
    <name evidence="3" type="ORF">BJ322DRAFT_1215693</name>
</gene>
<comment type="caution">
    <text evidence="3">The sequence shown here is derived from an EMBL/GenBank/DDBJ whole genome shotgun (WGS) entry which is preliminary data.</text>
</comment>
<dbReference type="AlphaFoldDB" id="A0A9P6LCG0"/>
<name>A0A9P6LCG0_9AGAM</name>
<keyword evidence="2" id="KW-0732">Signal</keyword>
<accession>A0A9P6LCG0</accession>
<keyword evidence="1" id="KW-1133">Transmembrane helix</keyword>
<evidence type="ECO:0000313" key="3">
    <source>
        <dbReference type="EMBL" id="KAF9792707.1"/>
    </source>
</evidence>
<organism evidence="3 4">
    <name type="scientific">Thelephora terrestris</name>
    <dbReference type="NCBI Taxonomy" id="56493"/>
    <lineage>
        <taxon>Eukaryota</taxon>
        <taxon>Fungi</taxon>
        <taxon>Dikarya</taxon>
        <taxon>Basidiomycota</taxon>
        <taxon>Agaricomycotina</taxon>
        <taxon>Agaricomycetes</taxon>
        <taxon>Thelephorales</taxon>
        <taxon>Thelephoraceae</taxon>
        <taxon>Thelephora</taxon>
    </lineage>
</organism>
<evidence type="ECO:0000256" key="1">
    <source>
        <dbReference type="SAM" id="Phobius"/>
    </source>
</evidence>
<feature type="signal peptide" evidence="2">
    <location>
        <begin position="1"/>
        <end position="20"/>
    </location>
</feature>
<protein>
    <submittedName>
        <fullName evidence="3">Uncharacterized protein</fullName>
    </submittedName>
</protein>
<feature type="transmembrane region" description="Helical" evidence="1">
    <location>
        <begin position="193"/>
        <end position="212"/>
    </location>
</feature>
<dbReference type="OrthoDB" id="3265564at2759"/>
<reference evidence="3" key="1">
    <citation type="journal article" date="2020" name="Nat. Commun.">
        <title>Large-scale genome sequencing of mycorrhizal fungi provides insights into the early evolution of symbiotic traits.</title>
        <authorList>
            <person name="Miyauchi S."/>
            <person name="Kiss E."/>
            <person name="Kuo A."/>
            <person name="Drula E."/>
            <person name="Kohler A."/>
            <person name="Sanchez-Garcia M."/>
            <person name="Morin E."/>
            <person name="Andreopoulos B."/>
            <person name="Barry K.W."/>
            <person name="Bonito G."/>
            <person name="Buee M."/>
            <person name="Carver A."/>
            <person name="Chen C."/>
            <person name="Cichocki N."/>
            <person name="Clum A."/>
            <person name="Culley D."/>
            <person name="Crous P.W."/>
            <person name="Fauchery L."/>
            <person name="Girlanda M."/>
            <person name="Hayes R.D."/>
            <person name="Keri Z."/>
            <person name="LaButti K."/>
            <person name="Lipzen A."/>
            <person name="Lombard V."/>
            <person name="Magnuson J."/>
            <person name="Maillard F."/>
            <person name="Murat C."/>
            <person name="Nolan M."/>
            <person name="Ohm R.A."/>
            <person name="Pangilinan J."/>
            <person name="Pereira M.F."/>
            <person name="Perotto S."/>
            <person name="Peter M."/>
            <person name="Pfister S."/>
            <person name="Riley R."/>
            <person name="Sitrit Y."/>
            <person name="Stielow J.B."/>
            <person name="Szollosi G."/>
            <person name="Zifcakova L."/>
            <person name="Stursova M."/>
            <person name="Spatafora J.W."/>
            <person name="Tedersoo L."/>
            <person name="Vaario L.M."/>
            <person name="Yamada A."/>
            <person name="Yan M."/>
            <person name="Wang P."/>
            <person name="Xu J."/>
            <person name="Bruns T."/>
            <person name="Baldrian P."/>
            <person name="Vilgalys R."/>
            <person name="Dunand C."/>
            <person name="Henrissat B."/>
            <person name="Grigoriev I.V."/>
            <person name="Hibbett D."/>
            <person name="Nagy L.G."/>
            <person name="Martin F.M."/>
        </authorList>
    </citation>
    <scope>NUCLEOTIDE SEQUENCE</scope>
    <source>
        <strain evidence="3">UH-Tt-Lm1</strain>
    </source>
</reference>
<sequence length="214" mass="21672">MRFFALSALTSIAFGVFCSAAPTPVPNGVQALDIPSAPLAARDAPAPSNLKCVLDGAAVSLAPIVEAVAELHTAVDVEVTLATLLAEVVVIIQTTIAEVTALVGTTEQLLFDDVAGVVMDVEAIVACILGVLKPILTILACVISLVGATLTGQILPLVGQILDLVLALLNAILAIVGAFAADVICLLVQELGALVSVLVKLGATALCVLLHISI</sequence>
<evidence type="ECO:0000313" key="4">
    <source>
        <dbReference type="Proteomes" id="UP000736335"/>
    </source>
</evidence>
<reference evidence="3" key="2">
    <citation type="submission" date="2020-11" db="EMBL/GenBank/DDBJ databases">
        <authorList>
            <consortium name="DOE Joint Genome Institute"/>
            <person name="Kuo A."/>
            <person name="Miyauchi S."/>
            <person name="Kiss E."/>
            <person name="Drula E."/>
            <person name="Kohler A."/>
            <person name="Sanchez-Garcia M."/>
            <person name="Andreopoulos B."/>
            <person name="Barry K.W."/>
            <person name="Bonito G."/>
            <person name="Buee M."/>
            <person name="Carver A."/>
            <person name="Chen C."/>
            <person name="Cichocki N."/>
            <person name="Clum A."/>
            <person name="Culley D."/>
            <person name="Crous P.W."/>
            <person name="Fauchery L."/>
            <person name="Girlanda M."/>
            <person name="Hayes R."/>
            <person name="Keri Z."/>
            <person name="Labutti K."/>
            <person name="Lipzen A."/>
            <person name="Lombard V."/>
            <person name="Magnuson J."/>
            <person name="Maillard F."/>
            <person name="Morin E."/>
            <person name="Murat C."/>
            <person name="Nolan M."/>
            <person name="Ohm R."/>
            <person name="Pangilinan J."/>
            <person name="Pereira M."/>
            <person name="Perotto S."/>
            <person name="Peter M."/>
            <person name="Riley R."/>
            <person name="Sitrit Y."/>
            <person name="Stielow B."/>
            <person name="Szollosi G."/>
            <person name="Zifcakova L."/>
            <person name="Stursova M."/>
            <person name="Spatafora J.W."/>
            <person name="Tedersoo L."/>
            <person name="Vaario L.-M."/>
            <person name="Yamada A."/>
            <person name="Yan M."/>
            <person name="Wang P."/>
            <person name="Xu J."/>
            <person name="Bruns T."/>
            <person name="Baldrian P."/>
            <person name="Vilgalys R."/>
            <person name="Henrissat B."/>
            <person name="Grigoriev I.V."/>
            <person name="Hibbett D."/>
            <person name="Nagy L.G."/>
            <person name="Martin F.M."/>
        </authorList>
    </citation>
    <scope>NUCLEOTIDE SEQUENCE</scope>
    <source>
        <strain evidence="3">UH-Tt-Lm1</strain>
    </source>
</reference>
<keyword evidence="1" id="KW-0812">Transmembrane</keyword>
<feature type="chain" id="PRO_5040466925" evidence="2">
    <location>
        <begin position="21"/>
        <end position="214"/>
    </location>
</feature>
<proteinExistence type="predicted"/>
<dbReference type="EMBL" id="WIUZ02000001">
    <property type="protein sequence ID" value="KAF9792707.1"/>
    <property type="molecule type" value="Genomic_DNA"/>
</dbReference>
<feature type="transmembrane region" description="Helical" evidence="1">
    <location>
        <begin position="161"/>
        <end position="181"/>
    </location>
</feature>
<evidence type="ECO:0000256" key="2">
    <source>
        <dbReference type="SAM" id="SignalP"/>
    </source>
</evidence>
<feature type="transmembrane region" description="Helical" evidence="1">
    <location>
        <begin position="123"/>
        <end position="149"/>
    </location>
</feature>
<keyword evidence="4" id="KW-1185">Reference proteome</keyword>
<keyword evidence="1" id="KW-0472">Membrane</keyword>
<dbReference type="Proteomes" id="UP000736335">
    <property type="component" value="Unassembled WGS sequence"/>
</dbReference>